<feature type="transmembrane region" description="Helical" evidence="1">
    <location>
        <begin position="30"/>
        <end position="57"/>
    </location>
</feature>
<proteinExistence type="predicted"/>
<keyword evidence="1" id="KW-1133">Transmembrane helix</keyword>
<protein>
    <submittedName>
        <fullName evidence="2">Uncharacterized protein</fullName>
    </submittedName>
</protein>
<evidence type="ECO:0000256" key="1">
    <source>
        <dbReference type="SAM" id="Phobius"/>
    </source>
</evidence>
<keyword evidence="1" id="KW-0472">Membrane</keyword>
<dbReference type="EMBL" id="MK072497">
    <property type="protein sequence ID" value="AYV86122.1"/>
    <property type="molecule type" value="Genomic_DNA"/>
</dbReference>
<sequence>MNPNNITRPQTEKVGVIYGPDGPVNDNCNWSWFTIILIVILVIIIVFLLCYLLWCYFCPSVGPCVPKEVCTPRTVKVSRGGVEYEYCLARAIVRTCDPELTYVTEYVQAPVGVPQNSTVVPLVNKTPQLQPAPVFERSPVALVSPVSPVTATPVPTAQPVQAPIIGVETQIPVASVTPSQTEALPPPVIIAPRVPPTLVTPTIPRTLTALRTPAPTYTPTPETSYEINSPIDSLTAQYV</sequence>
<accession>A0A3G5AG30</accession>
<organism evidence="2">
    <name type="scientific">Solivirus sp</name>
    <dbReference type="NCBI Taxonomy" id="2487772"/>
    <lineage>
        <taxon>Viruses</taxon>
        <taxon>Pithoviruses</taxon>
    </lineage>
</organism>
<name>A0A3G5AG30_9VIRU</name>
<gene>
    <name evidence="2" type="ORF">Solivirus9_3</name>
</gene>
<reference evidence="2" key="1">
    <citation type="submission" date="2018-10" db="EMBL/GenBank/DDBJ databases">
        <title>Hidden diversity of soil giant viruses.</title>
        <authorList>
            <person name="Schulz F."/>
            <person name="Alteio L."/>
            <person name="Goudeau D."/>
            <person name="Ryan E.M."/>
            <person name="Malmstrom R.R."/>
            <person name="Blanchard J."/>
            <person name="Woyke T."/>
        </authorList>
    </citation>
    <scope>NUCLEOTIDE SEQUENCE</scope>
    <source>
        <strain evidence="2">SOV1</strain>
    </source>
</reference>
<keyword evidence="1" id="KW-0812">Transmembrane</keyword>
<evidence type="ECO:0000313" key="2">
    <source>
        <dbReference type="EMBL" id="AYV86122.1"/>
    </source>
</evidence>